<feature type="transmembrane region" description="Helical" evidence="1">
    <location>
        <begin position="49"/>
        <end position="67"/>
    </location>
</feature>
<name>A0ABS2TGQ7_9ACTO</name>
<feature type="transmembrane region" description="Helical" evidence="1">
    <location>
        <begin position="12"/>
        <end position="34"/>
    </location>
</feature>
<dbReference type="RefSeq" id="WP_187996930.1">
    <property type="nucleotide sequence ID" value="NZ_JACEXG010000005.1"/>
</dbReference>
<protein>
    <recommendedName>
        <fullName evidence="4">Cardiolipin synthase N-terminal domain-containing protein</fullName>
    </recommendedName>
</protein>
<dbReference type="EMBL" id="JAFFJS010000005">
    <property type="protein sequence ID" value="MBM9433812.1"/>
    <property type="molecule type" value="Genomic_DNA"/>
</dbReference>
<dbReference type="Proteomes" id="UP000705983">
    <property type="component" value="Unassembled WGS sequence"/>
</dbReference>
<keyword evidence="3" id="KW-1185">Reference proteome</keyword>
<organism evidence="2 3">
    <name type="scientific">Flaviflexus equikiangi</name>
    <dbReference type="NCBI Taxonomy" id="2758573"/>
    <lineage>
        <taxon>Bacteria</taxon>
        <taxon>Bacillati</taxon>
        <taxon>Actinomycetota</taxon>
        <taxon>Actinomycetes</taxon>
        <taxon>Actinomycetales</taxon>
        <taxon>Actinomycetaceae</taxon>
        <taxon>Flaviflexus</taxon>
    </lineage>
</organism>
<evidence type="ECO:0000256" key="1">
    <source>
        <dbReference type="SAM" id="Phobius"/>
    </source>
</evidence>
<proteinExistence type="predicted"/>
<keyword evidence="1" id="KW-0812">Transmembrane</keyword>
<reference evidence="3" key="1">
    <citation type="submission" date="2021-02" db="EMBL/GenBank/DDBJ databases">
        <title>Leucobacter sp. CX169.</title>
        <authorList>
            <person name="Cheng Y."/>
        </authorList>
    </citation>
    <scope>NUCLEOTIDE SEQUENCE [LARGE SCALE GENOMIC DNA]</scope>
    <source>
        <strain evidence="3">JY899</strain>
    </source>
</reference>
<comment type="caution">
    <text evidence="2">The sequence shown here is derived from an EMBL/GenBank/DDBJ whole genome shotgun (WGS) entry which is preliminary data.</text>
</comment>
<sequence length="95" mass="10109">MADLANLSTPLLITVGLLSFVSISLFLAGVVAVARTPVEHLPGGLPRPAWFAICVIQFVGPAAFFILRRRERKLASAEEQQSLAGGTSIIDTLYG</sequence>
<evidence type="ECO:0000313" key="2">
    <source>
        <dbReference type="EMBL" id="MBM9433812.1"/>
    </source>
</evidence>
<gene>
    <name evidence="2" type="ORF">JVW63_08905</name>
</gene>
<keyword evidence="1" id="KW-0472">Membrane</keyword>
<evidence type="ECO:0000313" key="3">
    <source>
        <dbReference type="Proteomes" id="UP000705983"/>
    </source>
</evidence>
<evidence type="ECO:0008006" key="4">
    <source>
        <dbReference type="Google" id="ProtNLM"/>
    </source>
</evidence>
<keyword evidence="1" id="KW-1133">Transmembrane helix</keyword>
<accession>A0ABS2TGQ7</accession>